<dbReference type="SMART" id="SM00382">
    <property type="entry name" value="AAA"/>
    <property type="match status" value="1"/>
</dbReference>
<feature type="non-terminal residue" evidence="16">
    <location>
        <position position="1"/>
    </location>
</feature>
<reference evidence="16" key="1">
    <citation type="journal article" date="2014" name="Front. Microbiol.">
        <title>High frequency of phylogenetically diverse reductive dehalogenase-homologous genes in deep subseafloor sedimentary metagenomes.</title>
        <authorList>
            <person name="Kawai M."/>
            <person name="Futagami T."/>
            <person name="Toyoda A."/>
            <person name="Takaki Y."/>
            <person name="Nishi S."/>
            <person name="Hori S."/>
            <person name="Arai W."/>
            <person name="Tsubouchi T."/>
            <person name="Morono Y."/>
            <person name="Uchiyama I."/>
            <person name="Ito T."/>
            <person name="Fujiyama A."/>
            <person name="Inagaki F."/>
            <person name="Takami H."/>
        </authorList>
    </citation>
    <scope>NUCLEOTIDE SEQUENCE</scope>
    <source>
        <strain evidence="16">Expedition CK06-06</strain>
    </source>
</reference>
<dbReference type="GO" id="GO:0006614">
    <property type="term" value="P:SRP-dependent cotranslational protein targeting to membrane"/>
    <property type="evidence" value="ECO:0007669"/>
    <property type="project" value="InterPro"/>
</dbReference>
<dbReference type="CDD" id="cd17873">
    <property type="entry name" value="FlhF"/>
    <property type="match status" value="1"/>
</dbReference>
<dbReference type="Gene3D" id="3.40.50.300">
    <property type="entry name" value="P-loop containing nucleotide triphosphate hydrolases"/>
    <property type="match status" value="1"/>
</dbReference>
<name>X0WKK5_9ZZZZ</name>
<keyword evidence="6" id="KW-0547">Nucleotide-binding</keyword>
<organism evidence="16">
    <name type="scientific">marine sediment metagenome</name>
    <dbReference type="NCBI Taxonomy" id="412755"/>
    <lineage>
        <taxon>unclassified sequences</taxon>
        <taxon>metagenomes</taxon>
        <taxon>ecological metagenomes</taxon>
    </lineage>
</organism>
<evidence type="ECO:0000313" key="16">
    <source>
        <dbReference type="EMBL" id="GAG31190.1"/>
    </source>
</evidence>
<dbReference type="InterPro" id="IPR000897">
    <property type="entry name" value="SRP54_GTPase_dom"/>
</dbReference>
<comment type="function">
    <text evidence="12">Necessary for flagellar biosynthesis. May be involved in translocation of the flagellum.</text>
</comment>
<dbReference type="GO" id="GO:0005525">
    <property type="term" value="F:GTP binding"/>
    <property type="evidence" value="ECO:0007669"/>
    <property type="project" value="UniProtKB-KW"/>
</dbReference>
<keyword evidence="9" id="KW-0342">GTP-binding</keyword>
<evidence type="ECO:0000256" key="13">
    <source>
        <dbReference type="ARBA" id="ARBA00030866"/>
    </source>
</evidence>
<evidence type="ECO:0000256" key="7">
    <source>
        <dbReference type="ARBA" id="ARBA00022795"/>
    </source>
</evidence>
<feature type="domain" description="SRP54-type proteins GTP-binding" evidence="15">
    <location>
        <begin position="88"/>
        <end position="253"/>
    </location>
</feature>
<dbReference type="InterPro" id="IPR036225">
    <property type="entry name" value="SRP/SRP_N"/>
</dbReference>
<evidence type="ECO:0000256" key="10">
    <source>
        <dbReference type="ARBA" id="ARBA00023136"/>
    </source>
</evidence>
<dbReference type="SUPFAM" id="SSF52540">
    <property type="entry name" value="P-loop containing nucleoside triphosphate hydrolases"/>
    <property type="match status" value="1"/>
</dbReference>
<evidence type="ECO:0000256" key="6">
    <source>
        <dbReference type="ARBA" id="ARBA00022741"/>
    </source>
</evidence>
<keyword evidence="7" id="KW-1005">Bacterial flagellum biogenesis</keyword>
<sequence>IHEMVEKLLQNHGTRTRELPPVLEALRSRLLEQDVAETIASQLIYELQQGVPDSDLSDAEMLKDKLVQLIAARIRTSAPGPAGENDAPRVIALIGPTGVGKTTTIAKLAANYHLREKKRVALITIDTYRIAAVDQLRTYAEIINVPMKAVLTGGQLYQAIQAMRRMDVVLIDTAGRCQNDEMRLNQLGAFLGAANCDEVHLVISAAANPRVGMQTLDRFGRLGPNRILITKLDEAVNFGMILNVAAAGDAAVSY</sequence>
<evidence type="ECO:0000256" key="8">
    <source>
        <dbReference type="ARBA" id="ARBA00022927"/>
    </source>
</evidence>
<evidence type="ECO:0000256" key="4">
    <source>
        <dbReference type="ARBA" id="ARBA00022448"/>
    </source>
</evidence>
<dbReference type="Pfam" id="PF00448">
    <property type="entry name" value="SRP54"/>
    <property type="match status" value="1"/>
</dbReference>
<dbReference type="GO" id="GO:0005886">
    <property type="term" value="C:plasma membrane"/>
    <property type="evidence" value="ECO:0007669"/>
    <property type="project" value="UniProtKB-SubCell"/>
</dbReference>
<accession>X0WKK5</accession>
<keyword evidence="4" id="KW-0813">Transport</keyword>
<dbReference type="GO" id="GO:0044781">
    <property type="term" value="P:bacterial-type flagellum organization"/>
    <property type="evidence" value="ECO:0007669"/>
    <property type="project" value="UniProtKB-KW"/>
</dbReference>
<keyword evidence="11" id="KW-1006">Bacterial flagellum protein export</keyword>
<keyword evidence="8" id="KW-0653">Protein transport</keyword>
<dbReference type="SUPFAM" id="SSF47364">
    <property type="entry name" value="Domain of the SRP/SRP receptor G-proteins"/>
    <property type="match status" value="1"/>
</dbReference>
<keyword evidence="10" id="KW-0472">Membrane</keyword>
<dbReference type="GO" id="GO:0003924">
    <property type="term" value="F:GTPase activity"/>
    <property type="evidence" value="ECO:0007669"/>
    <property type="project" value="InterPro"/>
</dbReference>
<dbReference type="EMBL" id="BARS01040025">
    <property type="protein sequence ID" value="GAG31190.1"/>
    <property type="molecule type" value="Genomic_DNA"/>
</dbReference>
<feature type="domain" description="AAA+ ATPase" evidence="14">
    <location>
        <begin position="87"/>
        <end position="217"/>
    </location>
</feature>
<evidence type="ECO:0000256" key="2">
    <source>
        <dbReference type="ARBA" id="ARBA00008531"/>
    </source>
</evidence>
<dbReference type="PANTHER" id="PTHR43134">
    <property type="entry name" value="SIGNAL RECOGNITION PARTICLE RECEPTOR SUBUNIT ALPHA"/>
    <property type="match status" value="1"/>
</dbReference>
<feature type="non-terminal residue" evidence="16">
    <location>
        <position position="254"/>
    </location>
</feature>
<protein>
    <recommendedName>
        <fullName evidence="3">Flagellar biosynthesis protein FlhF</fullName>
    </recommendedName>
    <alternativeName>
        <fullName evidence="13">Flagella-associated GTP-binding protein</fullName>
    </alternativeName>
</protein>
<dbReference type="FunFam" id="3.40.50.300:FF:000695">
    <property type="entry name" value="Flagellar biosynthesis regulator FlhF"/>
    <property type="match status" value="1"/>
</dbReference>
<comment type="subcellular location">
    <subcellularLocation>
        <location evidence="1">Cell membrane</location>
        <topology evidence="1">Peripheral membrane protein</topology>
        <orientation evidence="1">Cytoplasmic side</orientation>
    </subcellularLocation>
</comment>
<dbReference type="SMART" id="SM00962">
    <property type="entry name" value="SRP54"/>
    <property type="match status" value="1"/>
</dbReference>
<evidence type="ECO:0000256" key="1">
    <source>
        <dbReference type="ARBA" id="ARBA00004413"/>
    </source>
</evidence>
<proteinExistence type="inferred from homology"/>
<evidence type="ECO:0000256" key="12">
    <source>
        <dbReference type="ARBA" id="ARBA00025337"/>
    </source>
</evidence>
<evidence type="ECO:0000259" key="14">
    <source>
        <dbReference type="SMART" id="SM00382"/>
    </source>
</evidence>
<dbReference type="Gene3D" id="1.20.120.1380">
    <property type="entry name" value="Flagellar FlhF biosynthesis protein, N domain"/>
    <property type="match status" value="1"/>
</dbReference>
<evidence type="ECO:0000256" key="3">
    <source>
        <dbReference type="ARBA" id="ARBA00014919"/>
    </source>
</evidence>
<dbReference type="AlphaFoldDB" id="X0WKK5"/>
<dbReference type="InterPro" id="IPR047040">
    <property type="entry name" value="FlhF__GTPase_dom"/>
</dbReference>
<evidence type="ECO:0000256" key="9">
    <source>
        <dbReference type="ARBA" id="ARBA00023134"/>
    </source>
</evidence>
<dbReference type="PANTHER" id="PTHR43134:SF3">
    <property type="entry name" value="FLAGELLAR BIOSYNTHESIS PROTEIN FLHF"/>
    <property type="match status" value="1"/>
</dbReference>
<comment type="similarity">
    <text evidence="2">Belongs to the GTP-binding SRP family.</text>
</comment>
<comment type="caution">
    <text evidence="16">The sequence shown here is derived from an EMBL/GenBank/DDBJ whole genome shotgun (WGS) entry which is preliminary data.</text>
</comment>
<dbReference type="InterPro" id="IPR027417">
    <property type="entry name" value="P-loop_NTPase"/>
</dbReference>
<dbReference type="GO" id="GO:0015031">
    <property type="term" value="P:protein transport"/>
    <property type="evidence" value="ECO:0007669"/>
    <property type="project" value="UniProtKB-KW"/>
</dbReference>
<evidence type="ECO:0000256" key="5">
    <source>
        <dbReference type="ARBA" id="ARBA00022475"/>
    </source>
</evidence>
<keyword evidence="5" id="KW-1003">Cell membrane</keyword>
<dbReference type="InterPro" id="IPR003593">
    <property type="entry name" value="AAA+_ATPase"/>
</dbReference>
<evidence type="ECO:0000259" key="15">
    <source>
        <dbReference type="SMART" id="SM00962"/>
    </source>
</evidence>
<gene>
    <name evidence="16" type="ORF">S01H1_61071</name>
</gene>
<dbReference type="GO" id="GO:0005047">
    <property type="term" value="F:signal recognition particle binding"/>
    <property type="evidence" value="ECO:0007669"/>
    <property type="project" value="TreeGrafter"/>
</dbReference>
<evidence type="ECO:0000256" key="11">
    <source>
        <dbReference type="ARBA" id="ARBA00023225"/>
    </source>
</evidence>